<organism evidence="3 4">
    <name type="scientific">Moritella viscosa</name>
    <dbReference type="NCBI Taxonomy" id="80854"/>
    <lineage>
        <taxon>Bacteria</taxon>
        <taxon>Pseudomonadati</taxon>
        <taxon>Pseudomonadota</taxon>
        <taxon>Gammaproteobacteria</taxon>
        <taxon>Alteromonadales</taxon>
        <taxon>Moritellaceae</taxon>
        <taxon>Moritella</taxon>
    </lineage>
</organism>
<comment type="similarity">
    <text evidence="1">Belongs to the membrane fusion protein (MFP) (TC 8.A.1) family.</text>
</comment>
<evidence type="ECO:0000259" key="2">
    <source>
        <dbReference type="Pfam" id="PF25917"/>
    </source>
</evidence>
<dbReference type="Gene3D" id="2.40.50.100">
    <property type="match status" value="1"/>
</dbReference>
<dbReference type="Gene3D" id="1.10.287.470">
    <property type="entry name" value="Helix hairpin bin"/>
    <property type="match status" value="1"/>
</dbReference>
<feature type="domain" description="Multidrug resistance protein MdtA-like barrel-sandwich hybrid" evidence="2">
    <location>
        <begin position="42"/>
        <end position="224"/>
    </location>
</feature>
<proteinExistence type="inferred from homology"/>
<name>A0A1L0B1U4_9GAMM</name>
<dbReference type="PANTHER" id="PTHR30367">
    <property type="entry name" value="P-HYDROXYBENZOIC ACID EFFLUX PUMP SUBUNIT AAEA-RELATED"/>
    <property type="match status" value="1"/>
</dbReference>
<reference evidence="3 4" key="1">
    <citation type="submission" date="2016-11" db="EMBL/GenBank/DDBJ databases">
        <authorList>
            <person name="Jaros S."/>
            <person name="Januszkiewicz K."/>
            <person name="Wedrychowicz H."/>
        </authorList>
    </citation>
    <scope>NUCLEOTIDE SEQUENCE [LARGE SCALE GENOMIC DNA]</scope>
    <source>
        <strain evidence="3">NVI 5450</strain>
    </source>
</reference>
<gene>
    <name evidence="3" type="ORF">NVI5450_1094</name>
</gene>
<dbReference type="Pfam" id="PF25917">
    <property type="entry name" value="BSH_RND"/>
    <property type="match status" value="1"/>
</dbReference>
<evidence type="ECO:0000313" key="4">
    <source>
        <dbReference type="Proteomes" id="UP000183794"/>
    </source>
</evidence>
<dbReference type="AlphaFoldDB" id="A0A1L0B1U4"/>
<dbReference type="PANTHER" id="PTHR30367:SF1">
    <property type="entry name" value="MULTIDRUG RESISTANCE PROTEIN MDTN"/>
    <property type="match status" value="1"/>
</dbReference>
<dbReference type="Gene3D" id="2.40.30.170">
    <property type="match status" value="1"/>
</dbReference>
<evidence type="ECO:0000313" key="3">
    <source>
        <dbReference type="EMBL" id="SGY90235.1"/>
    </source>
</evidence>
<evidence type="ECO:0000256" key="1">
    <source>
        <dbReference type="ARBA" id="ARBA00009477"/>
    </source>
</evidence>
<dbReference type="InterPro" id="IPR050393">
    <property type="entry name" value="MFP_Efflux_Pump"/>
</dbReference>
<dbReference type="EMBL" id="FPLD01000036">
    <property type="protein sequence ID" value="SGY90235.1"/>
    <property type="molecule type" value="Genomic_DNA"/>
</dbReference>
<dbReference type="RefSeq" id="WP_075497002.1">
    <property type="nucleotide sequence ID" value="NZ_CAWRBC010000158.1"/>
</dbReference>
<dbReference type="InterPro" id="IPR058625">
    <property type="entry name" value="MdtA-like_BSH"/>
</dbReference>
<sequence>MKRVVYKSIIYAVLATTVGFSAFLVTSDNVLPFTTQASLHKNVANIAPEVTGVITQVYVENGQQVHTGERLFSLDKAAYKVAVRQAEAELHLAQEANSSKLQTLTSAMQTLNQRQAESTNAHTKLRRYQSLFNKGLITQQDVEDVQLSFNLSKSAVAIAKAEIQRIKSTLSDHNDTAEIELAIAKLDQAKLALANTDIKAKSQGTVSNLQLQVGSYVAKGSVALFLVNESSSWLGADFNEKGMSLLGIGTKVAVVFDAIPGQVFNGTLLNQDSAIYDASNLTNQLSTVKNDNRWIREQQKIRTRIQVEGIDSALMSGAKASVIVQNSNSLLSTIGYSWITFVSYFRYIY</sequence>
<dbReference type="SUPFAM" id="SSF111369">
    <property type="entry name" value="HlyD-like secretion proteins"/>
    <property type="match status" value="2"/>
</dbReference>
<accession>A0A1L0B1U4</accession>
<protein>
    <submittedName>
        <fullName evidence="3">Hypothetical multidrug resistance efflux pump</fullName>
    </submittedName>
</protein>
<dbReference type="Proteomes" id="UP000183794">
    <property type="component" value="Unassembled WGS sequence"/>
</dbReference>
<dbReference type="OrthoDB" id="8958519at2"/>